<dbReference type="PANTHER" id="PTHR33840">
    <property type="match status" value="1"/>
</dbReference>
<name>A0AAD7CAA4_9AGAR</name>
<keyword evidence="3" id="KW-1185">Reference proteome</keyword>
<dbReference type="SUPFAM" id="SSF53474">
    <property type="entry name" value="alpha/beta-Hydrolases"/>
    <property type="match status" value="1"/>
</dbReference>
<sequence>MPAIPPTPPAEPVLTSGRTLILCFDGTAGQYDGYNTNPVKLFALLKKDDFREQLCYYQSGVGTYVTPGMVSPFFDWAAKLLDEAFAIYLNDHLLDGYRFLMENYHRGDKICLFGFSRGAYTARGLAGMLHKVGLLPRDNQEQIPFAFKMYKDTSAAGMKTAAGYKDTFCQDVTVDFMGIWETVDSVGVLMGRTLPFTGLNTSIKTLRHALALDEHRVRFQPYLCEPKDAPTPKGQMPEDVLEVWFAGAHSDVGGSSTSNDVQRSLSDITLRWMVREAMLSGCEVRWDKAALARAGIPSSVDEDWTALEETDAAQPLYDELKTNPAWWALEVLPLPWSVQDEQGVWHWKFGLHLGKGRTVVDAQPKFHYTVKARMANEALKYKPKAQWVAGSESYVE</sequence>
<organism evidence="2 3">
    <name type="scientific">Roridomyces roridus</name>
    <dbReference type="NCBI Taxonomy" id="1738132"/>
    <lineage>
        <taxon>Eukaryota</taxon>
        <taxon>Fungi</taxon>
        <taxon>Dikarya</taxon>
        <taxon>Basidiomycota</taxon>
        <taxon>Agaricomycotina</taxon>
        <taxon>Agaricomycetes</taxon>
        <taxon>Agaricomycetidae</taxon>
        <taxon>Agaricales</taxon>
        <taxon>Marasmiineae</taxon>
        <taxon>Mycenaceae</taxon>
        <taxon>Roridomyces</taxon>
    </lineage>
</organism>
<dbReference type="PANTHER" id="PTHR33840:SF2">
    <property type="entry name" value="TLE1 PHOSPHOLIPASE DOMAIN-CONTAINING PROTEIN"/>
    <property type="match status" value="1"/>
</dbReference>
<proteinExistence type="predicted"/>
<evidence type="ECO:0000313" key="2">
    <source>
        <dbReference type="EMBL" id="KAJ7643717.1"/>
    </source>
</evidence>
<dbReference type="InterPro" id="IPR018712">
    <property type="entry name" value="Tle1-like_cat"/>
</dbReference>
<dbReference type="Proteomes" id="UP001221142">
    <property type="component" value="Unassembled WGS sequence"/>
</dbReference>
<dbReference type="InterPro" id="IPR029058">
    <property type="entry name" value="AB_hydrolase_fold"/>
</dbReference>
<feature type="domain" description="T6SS Phospholipase effector Tle1-like catalytic" evidence="1">
    <location>
        <begin position="18"/>
        <end position="276"/>
    </location>
</feature>
<accession>A0AAD7CAA4</accession>
<reference evidence="2" key="1">
    <citation type="submission" date="2023-03" db="EMBL/GenBank/DDBJ databases">
        <title>Massive genome expansion in bonnet fungi (Mycena s.s.) driven by repeated elements and novel gene families across ecological guilds.</title>
        <authorList>
            <consortium name="Lawrence Berkeley National Laboratory"/>
            <person name="Harder C.B."/>
            <person name="Miyauchi S."/>
            <person name="Viragh M."/>
            <person name="Kuo A."/>
            <person name="Thoen E."/>
            <person name="Andreopoulos B."/>
            <person name="Lu D."/>
            <person name="Skrede I."/>
            <person name="Drula E."/>
            <person name="Henrissat B."/>
            <person name="Morin E."/>
            <person name="Kohler A."/>
            <person name="Barry K."/>
            <person name="LaButti K."/>
            <person name="Morin E."/>
            <person name="Salamov A."/>
            <person name="Lipzen A."/>
            <person name="Mereny Z."/>
            <person name="Hegedus B."/>
            <person name="Baldrian P."/>
            <person name="Stursova M."/>
            <person name="Weitz H."/>
            <person name="Taylor A."/>
            <person name="Grigoriev I.V."/>
            <person name="Nagy L.G."/>
            <person name="Martin F."/>
            <person name="Kauserud H."/>
        </authorList>
    </citation>
    <scope>NUCLEOTIDE SEQUENCE</scope>
    <source>
        <strain evidence="2">9284</strain>
    </source>
</reference>
<dbReference type="AlphaFoldDB" id="A0AAD7CAA4"/>
<dbReference type="EMBL" id="JARKIF010000003">
    <property type="protein sequence ID" value="KAJ7643717.1"/>
    <property type="molecule type" value="Genomic_DNA"/>
</dbReference>
<gene>
    <name evidence="2" type="ORF">FB45DRAFT_280795</name>
</gene>
<dbReference type="Pfam" id="PF09994">
    <property type="entry name" value="T6SS_Tle1-like_cat"/>
    <property type="match status" value="1"/>
</dbReference>
<comment type="caution">
    <text evidence="2">The sequence shown here is derived from an EMBL/GenBank/DDBJ whole genome shotgun (WGS) entry which is preliminary data.</text>
</comment>
<evidence type="ECO:0000259" key="1">
    <source>
        <dbReference type="Pfam" id="PF09994"/>
    </source>
</evidence>
<evidence type="ECO:0000313" key="3">
    <source>
        <dbReference type="Proteomes" id="UP001221142"/>
    </source>
</evidence>
<protein>
    <recommendedName>
        <fullName evidence="1">T6SS Phospholipase effector Tle1-like catalytic domain-containing protein</fullName>
    </recommendedName>
</protein>